<feature type="transmembrane region" description="Helical" evidence="1">
    <location>
        <begin position="26"/>
        <end position="48"/>
    </location>
</feature>
<organism evidence="2 3">
    <name type="scientific">Phenylobacterium deserti</name>
    <dbReference type="NCBI Taxonomy" id="1914756"/>
    <lineage>
        <taxon>Bacteria</taxon>
        <taxon>Pseudomonadati</taxon>
        <taxon>Pseudomonadota</taxon>
        <taxon>Alphaproteobacteria</taxon>
        <taxon>Caulobacterales</taxon>
        <taxon>Caulobacteraceae</taxon>
        <taxon>Phenylobacterium</taxon>
    </lineage>
</organism>
<dbReference type="EMBL" id="QFYR01000003">
    <property type="protein sequence ID" value="RAK52217.1"/>
    <property type="molecule type" value="Genomic_DNA"/>
</dbReference>
<evidence type="ECO:0000313" key="3">
    <source>
        <dbReference type="Proteomes" id="UP000249725"/>
    </source>
</evidence>
<comment type="caution">
    <text evidence="2">The sequence shown here is derived from an EMBL/GenBank/DDBJ whole genome shotgun (WGS) entry which is preliminary data.</text>
</comment>
<dbReference type="RefSeq" id="WP_111515541.1">
    <property type="nucleotide sequence ID" value="NZ_QFYR01000003.1"/>
</dbReference>
<keyword evidence="3" id="KW-1185">Reference proteome</keyword>
<dbReference type="SUPFAM" id="SSF103473">
    <property type="entry name" value="MFS general substrate transporter"/>
    <property type="match status" value="1"/>
</dbReference>
<reference evidence="3" key="1">
    <citation type="submission" date="2018-05" db="EMBL/GenBank/DDBJ databases">
        <authorList>
            <person name="Li X."/>
        </authorList>
    </citation>
    <scope>NUCLEOTIDE SEQUENCE [LARGE SCALE GENOMIC DNA]</scope>
    <source>
        <strain evidence="3">YIM 73061</strain>
    </source>
</reference>
<protein>
    <recommendedName>
        <fullName evidence="4">Major facilitator superfamily (MFS) profile domain-containing protein</fullName>
    </recommendedName>
</protein>
<dbReference type="InterPro" id="IPR036259">
    <property type="entry name" value="MFS_trans_sf"/>
</dbReference>
<keyword evidence="1" id="KW-1133">Transmembrane helix</keyword>
<dbReference type="AlphaFoldDB" id="A0A328ACJ8"/>
<evidence type="ECO:0000313" key="2">
    <source>
        <dbReference type="EMBL" id="RAK52217.1"/>
    </source>
</evidence>
<dbReference type="OrthoDB" id="9783227at2"/>
<evidence type="ECO:0008006" key="4">
    <source>
        <dbReference type="Google" id="ProtNLM"/>
    </source>
</evidence>
<feature type="transmembrane region" description="Helical" evidence="1">
    <location>
        <begin position="54"/>
        <end position="74"/>
    </location>
</feature>
<accession>A0A328ACJ8</accession>
<proteinExistence type="predicted"/>
<evidence type="ECO:0000256" key="1">
    <source>
        <dbReference type="SAM" id="Phobius"/>
    </source>
</evidence>
<gene>
    <name evidence="2" type="ORF">DJ018_13795</name>
</gene>
<name>A0A328ACJ8_9CAUL</name>
<keyword evidence="1" id="KW-0472">Membrane</keyword>
<dbReference type="Proteomes" id="UP000249725">
    <property type="component" value="Unassembled WGS sequence"/>
</dbReference>
<keyword evidence="1" id="KW-0812">Transmembrane</keyword>
<sequence>MLRLAFGQSSGVVNNSFPPHHRYTGAAIVANSAWLIGAGFAPLAALFLVRTFGLWSVGAYLLLGAVCTLTALAINKGWGNRAAEADAGPANA</sequence>